<name>A0A1W6L2U4_9BURK</name>
<proteinExistence type="predicted"/>
<evidence type="ECO:0000313" key="1">
    <source>
        <dbReference type="EMBL" id="ARN18543.1"/>
    </source>
</evidence>
<dbReference type="EMBL" id="CP015118">
    <property type="protein sequence ID" value="ARN18543.1"/>
    <property type="molecule type" value="Genomic_DNA"/>
</dbReference>
<dbReference type="AlphaFoldDB" id="A0A1W6L2U4"/>
<accession>A0A1W6L2U4</accession>
<dbReference type="OrthoDB" id="9153287at2"/>
<dbReference type="Proteomes" id="UP000193427">
    <property type="component" value="Chromosome"/>
</dbReference>
<protein>
    <submittedName>
        <fullName evidence="1">Uncharacterized protein</fullName>
    </submittedName>
</protein>
<dbReference type="KEGG" id="rgu:A4W93_00640"/>
<dbReference type="STRING" id="946333.A4W93_00640"/>
<dbReference type="RefSeq" id="WP_085748774.1">
    <property type="nucleotide sequence ID" value="NZ_BSPR01000010.1"/>
</dbReference>
<keyword evidence="2" id="KW-1185">Reference proteome</keyword>
<organism evidence="1 2">
    <name type="scientific">Piscinibacter gummiphilus</name>
    <dbReference type="NCBI Taxonomy" id="946333"/>
    <lineage>
        <taxon>Bacteria</taxon>
        <taxon>Pseudomonadati</taxon>
        <taxon>Pseudomonadota</taxon>
        <taxon>Betaproteobacteria</taxon>
        <taxon>Burkholderiales</taxon>
        <taxon>Sphaerotilaceae</taxon>
        <taxon>Piscinibacter</taxon>
    </lineage>
</organism>
<evidence type="ECO:0000313" key="2">
    <source>
        <dbReference type="Proteomes" id="UP000193427"/>
    </source>
</evidence>
<sequence length="81" mass="9089">MDSVQSVLDSNTLRQQLMSDHPMHRIKALHALEVARAATPEQQAAARFASRGIPFYSAQDPHYRAWVDKAVGHWERVAGHA</sequence>
<gene>
    <name evidence="1" type="ORF">A4W93_00640</name>
</gene>
<reference evidence="1 2" key="1">
    <citation type="submission" date="2016-04" db="EMBL/GenBank/DDBJ databases">
        <title>Complete genome sequence of natural rubber-degrading, novel Gram-negative bacterium, Rhizobacter gummiphilus strain NS21.</title>
        <authorList>
            <person name="Tabata M."/>
            <person name="Kasai D."/>
            <person name="Fukuda M."/>
        </authorList>
    </citation>
    <scope>NUCLEOTIDE SEQUENCE [LARGE SCALE GENOMIC DNA]</scope>
    <source>
        <strain evidence="1 2">NS21</strain>
    </source>
</reference>